<dbReference type="GO" id="GO:0006355">
    <property type="term" value="P:regulation of DNA-templated transcription"/>
    <property type="evidence" value="ECO:0007669"/>
    <property type="project" value="InterPro"/>
</dbReference>
<dbReference type="InterPro" id="IPR001523">
    <property type="entry name" value="Paired_dom"/>
</dbReference>
<evidence type="ECO:0000313" key="3">
    <source>
        <dbReference type="Proteomes" id="UP000828390"/>
    </source>
</evidence>
<proteinExistence type="predicted"/>
<sequence length="94" mass="10850">MPRLLEHERSEAVGMLRAGSVVTDVARQLNCARSTVNHRILERYNVTGTVKDRPRPNQPKITTPRHYANIRRVHRRYRFRSATQSARQTIGICG</sequence>
<keyword evidence="3" id="KW-1185">Reference proteome</keyword>
<dbReference type="EMBL" id="JAIWYP010000008">
    <property type="protein sequence ID" value="KAH3788292.1"/>
    <property type="molecule type" value="Genomic_DNA"/>
</dbReference>
<name>A0A9D4EXY5_DREPO</name>
<gene>
    <name evidence="2" type="ORF">DPMN_166428</name>
</gene>
<reference evidence="2" key="2">
    <citation type="submission" date="2020-11" db="EMBL/GenBank/DDBJ databases">
        <authorList>
            <person name="McCartney M.A."/>
            <person name="Auch B."/>
            <person name="Kono T."/>
            <person name="Mallez S."/>
            <person name="Becker A."/>
            <person name="Gohl D.M."/>
            <person name="Silverstein K.A.T."/>
            <person name="Koren S."/>
            <person name="Bechman K.B."/>
            <person name="Herman A."/>
            <person name="Abrahante J.E."/>
            <person name="Garbe J."/>
        </authorList>
    </citation>
    <scope>NUCLEOTIDE SEQUENCE</scope>
    <source>
        <strain evidence="2">Duluth1</strain>
        <tissue evidence="2">Whole animal</tissue>
    </source>
</reference>
<evidence type="ECO:0000313" key="2">
    <source>
        <dbReference type="EMBL" id="KAH3788292.1"/>
    </source>
</evidence>
<dbReference type="SUPFAM" id="SSF46689">
    <property type="entry name" value="Homeodomain-like"/>
    <property type="match status" value="1"/>
</dbReference>
<organism evidence="2 3">
    <name type="scientific">Dreissena polymorpha</name>
    <name type="common">Zebra mussel</name>
    <name type="synonym">Mytilus polymorpha</name>
    <dbReference type="NCBI Taxonomy" id="45954"/>
    <lineage>
        <taxon>Eukaryota</taxon>
        <taxon>Metazoa</taxon>
        <taxon>Spiralia</taxon>
        <taxon>Lophotrochozoa</taxon>
        <taxon>Mollusca</taxon>
        <taxon>Bivalvia</taxon>
        <taxon>Autobranchia</taxon>
        <taxon>Heteroconchia</taxon>
        <taxon>Euheterodonta</taxon>
        <taxon>Imparidentia</taxon>
        <taxon>Neoheterodontei</taxon>
        <taxon>Myida</taxon>
        <taxon>Dreissenoidea</taxon>
        <taxon>Dreissenidae</taxon>
        <taxon>Dreissena</taxon>
    </lineage>
</organism>
<dbReference type="Pfam" id="PF00292">
    <property type="entry name" value="PAX"/>
    <property type="match status" value="1"/>
</dbReference>
<protein>
    <recommendedName>
        <fullName evidence="1">Paired domain-containing protein</fullName>
    </recommendedName>
</protein>
<dbReference type="GO" id="GO:0003677">
    <property type="term" value="F:DNA binding"/>
    <property type="evidence" value="ECO:0007669"/>
    <property type="project" value="InterPro"/>
</dbReference>
<comment type="caution">
    <text evidence="2">The sequence shown here is derived from an EMBL/GenBank/DDBJ whole genome shotgun (WGS) entry which is preliminary data.</text>
</comment>
<reference evidence="2" key="1">
    <citation type="journal article" date="2019" name="bioRxiv">
        <title>The Genome of the Zebra Mussel, Dreissena polymorpha: A Resource for Invasive Species Research.</title>
        <authorList>
            <person name="McCartney M.A."/>
            <person name="Auch B."/>
            <person name="Kono T."/>
            <person name="Mallez S."/>
            <person name="Zhang Y."/>
            <person name="Obille A."/>
            <person name="Becker A."/>
            <person name="Abrahante J.E."/>
            <person name="Garbe J."/>
            <person name="Badalamenti J.P."/>
            <person name="Herman A."/>
            <person name="Mangelson H."/>
            <person name="Liachko I."/>
            <person name="Sullivan S."/>
            <person name="Sone E.D."/>
            <person name="Koren S."/>
            <person name="Silverstein K.A.T."/>
            <person name="Beckman K.B."/>
            <person name="Gohl D.M."/>
        </authorList>
    </citation>
    <scope>NUCLEOTIDE SEQUENCE</scope>
    <source>
        <strain evidence="2">Duluth1</strain>
        <tissue evidence="2">Whole animal</tissue>
    </source>
</reference>
<dbReference type="Proteomes" id="UP000828390">
    <property type="component" value="Unassembled WGS sequence"/>
</dbReference>
<feature type="domain" description="Paired" evidence="1">
    <location>
        <begin position="5"/>
        <end position="75"/>
    </location>
</feature>
<evidence type="ECO:0000259" key="1">
    <source>
        <dbReference type="Pfam" id="PF00292"/>
    </source>
</evidence>
<dbReference type="AlphaFoldDB" id="A0A9D4EXY5"/>
<dbReference type="InterPro" id="IPR009057">
    <property type="entry name" value="Homeodomain-like_sf"/>
</dbReference>
<accession>A0A9D4EXY5</accession>